<reference evidence="2" key="1">
    <citation type="submission" date="2011-05" db="EMBL/GenBank/DDBJ databases">
        <title>Complete sequence of Desulfotomaculum kuznetsovii DSM 6115.</title>
        <authorList>
            <person name="Lucas S."/>
            <person name="Han J."/>
            <person name="Lapidus A."/>
            <person name="Cheng J.-F."/>
            <person name="Goodwin L."/>
            <person name="Pitluck S."/>
            <person name="Peters L."/>
            <person name="Mikhailova N."/>
            <person name="Lu M."/>
            <person name="Saunders E."/>
            <person name="Han C."/>
            <person name="Tapia R."/>
            <person name="Land M."/>
            <person name="Hauser L."/>
            <person name="Kyrpides N."/>
            <person name="Ivanova N."/>
            <person name="Pagani I."/>
            <person name="Nazina T."/>
            <person name="Ivanova A."/>
            <person name="Parshina S."/>
            <person name="Kuever J."/>
            <person name="Muyzer G."/>
            <person name="Plugge C."/>
            <person name="Stams A."/>
            <person name="Woyke T."/>
        </authorList>
    </citation>
    <scope>NUCLEOTIDE SEQUENCE [LARGE SCALE GENOMIC DNA]</scope>
    <source>
        <strain evidence="2">DSM 6115 / VKM B-1805 / 17</strain>
    </source>
</reference>
<evidence type="ECO:0000313" key="2">
    <source>
        <dbReference type="Proteomes" id="UP000009229"/>
    </source>
</evidence>
<accession>A0AAU8PU96</accession>
<dbReference type="KEGG" id="dku:Desku_0696"/>
<keyword evidence="2" id="KW-1185">Reference proteome</keyword>
<dbReference type="AlphaFoldDB" id="A0AAU8PU96"/>
<protein>
    <submittedName>
        <fullName evidence="1">Uncharacterized protein</fullName>
    </submittedName>
</protein>
<gene>
    <name evidence="1" type="ordered locus">Desku_0696</name>
</gene>
<organism evidence="1 2">
    <name type="scientific">Desulfofundulus kuznetsovii (strain DSM 6115 / VKM B-1805 / 17)</name>
    <name type="common">Desulfotomaculum kuznetsovii</name>
    <dbReference type="NCBI Taxonomy" id="760568"/>
    <lineage>
        <taxon>Bacteria</taxon>
        <taxon>Bacillati</taxon>
        <taxon>Bacillota</taxon>
        <taxon>Clostridia</taxon>
        <taxon>Eubacteriales</taxon>
        <taxon>Peptococcaceae</taxon>
        <taxon>Desulfofundulus</taxon>
    </lineage>
</organism>
<dbReference type="EMBL" id="CP002770">
    <property type="protein sequence ID" value="AEG14304.1"/>
    <property type="molecule type" value="Genomic_DNA"/>
</dbReference>
<name>A0AAU8PU96_DESK7</name>
<sequence>MLERVVKEAESLLGIPAEVILGEGLKKFLVSKVEENLGITCNLKKKYGVSGYLELEDQIKKGGIPEHPAWEDVILWEELSRHTEALQDLIRQLEAGETVAS</sequence>
<evidence type="ECO:0000313" key="1">
    <source>
        <dbReference type="EMBL" id="AEG14304.1"/>
    </source>
</evidence>
<proteinExistence type="predicted"/>
<dbReference type="Proteomes" id="UP000009229">
    <property type="component" value="Chromosome"/>
</dbReference>